<name>F7NIA3_9FIRM</name>
<proteinExistence type="inferred from homology"/>
<evidence type="ECO:0000256" key="4">
    <source>
        <dbReference type="ARBA" id="ARBA00022845"/>
    </source>
</evidence>
<dbReference type="InterPro" id="IPR023674">
    <property type="entry name" value="Ribosomal_uL1-like"/>
</dbReference>
<comment type="function">
    <text evidence="9">Binds directly to 23S rRNA. The L1 stalk is quite mobile in the ribosome, and is involved in E site tRNA release.</text>
</comment>
<comment type="caution">
    <text evidence="11">The sequence shown here is derived from an EMBL/GenBank/DDBJ whole genome shotgun (WGS) entry which is preliminary data.</text>
</comment>
<protein>
    <recommendedName>
        <fullName evidence="8 9">Large ribosomal subunit protein uL1</fullName>
    </recommendedName>
</protein>
<dbReference type="GO" id="GO:0006412">
    <property type="term" value="P:translation"/>
    <property type="evidence" value="ECO:0007669"/>
    <property type="project" value="UniProtKB-UniRule"/>
</dbReference>
<dbReference type="PROSITE" id="PS01199">
    <property type="entry name" value="RIBOSOMAL_L1"/>
    <property type="match status" value="1"/>
</dbReference>
<dbReference type="Gene3D" id="3.40.50.790">
    <property type="match status" value="1"/>
</dbReference>
<dbReference type="PANTHER" id="PTHR36427:SF3">
    <property type="entry name" value="LARGE RIBOSOMAL SUBUNIT PROTEIN UL1M"/>
    <property type="match status" value="1"/>
</dbReference>
<accession>F7NIA3</accession>
<dbReference type="SUPFAM" id="SSF56808">
    <property type="entry name" value="Ribosomal protein L1"/>
    <property type="match status" value="1"/>
</dbReference>
<dbReference type="InterPro" id="IPR002143">
    <property type="entry name" value="Ribosomal_uL1"/>
</dbReference>
<comment type="similarity">
    <text evidence="1 9 10">Belongs to the universal ribosomal protein uL1 family.</text>
</comment>
<dbReference type="Pfam" id="PF00687">
    <property type="entry name" value="Ribosomal_L1"/>
    <property type="match status" value="1"/>
</dbReference>
<keyword evidence="9" id="KW-0820">tRNA-binding</keyword>
<keyword evidence="6 9" id="KW-0689">Ribosomal protein</keyword>
<keyword evidence="12" id="KW-1185">Reference proteome</keyword>
<sequence>MPAHGKKYQEAVKQIDHDKLYDPEEAIALAQKSSTAKFDATVEVAVKLGVDPKYADQQVRGAVVLPHGTGKTKRVLVFAKGEKSKEAEQAGADFVGAEDMVEKIQGGWTDFDVAVATPDMMGLVGRLGKILGPKGLMPNPKVGTVTLDVARAINEIKAGKIEYRTDKAGNIHAPVGKVSFETAKLLQNFQTLIDTLVKVKPAAAKGQYMRNITVSTTMGPGVRVNTLKAASAKKDAE</sequence>
<dbReference type="OrthoDB" id="9803740at2"/>
<dbReference type="STRING" id="1009370.ALO_09007"/>
<dbReference type="EMBL" id="AFGF01000071">
    <property type="protein sequence ID" value="EGO64233.1"/>
    <property type="molecule type" value="Genomic_DNA"/>
</dbReference>
<dbReference type="FunFam" id="3.40.50.790:FF:000001">
    <property type="entry name" value="50S ribosomal protein L1"/>
    <property type="match status" value="1"/>
</dbReference>
<dbReference type="eggNOG" id="COG0081">
    <property type="taxonomic scope" value="Bacteria"/>
</dbReference>
<evidence type="ECO:0000256" key="5">
    <source>
        <dbReference type="ARBA" id="ARBA00022884"/>
    </source>
</evidence>
<evidence type="ECO:0000256" key="6">
    <source>
        <dbReference type="ARBA" id="ARBA00022980"/>
    </source>
</evidence>
<comment type="subunit">
    <text evidence="9">Part of the 50S ribosomal subunit.</text>
</comment>
<comment type="function">
    <text evidence="9">Protein L1 is also a translational repressor protein, it controls the translation of the L11 operon by binding to its mRNA.</text>
</comment>
<organism evidence="11 12">
    <name type="scientific">Acetonema longum DSM 6540</name>
    <dbReference type="NCBI Taxonomy" id="1009370"/>
    <lineage>
        <taxon>Bacteria</taxon>
        <taxon>Bacillati</taxon>
        <taxon>Bacillota</taxon>
        <taxon>Negativicutes</taxon>
        <taxon>Acetonemataceae</taxon>
        <taxon>Acetonema</taxon>
    </lineage>
</organism>
<dbReference type="Proteomes" id="UP000003240">
    <property type="component" value="Unassembled WGS sequence"/>
</dbReference>
<dbReference type="GO" id="GO:0015934">
    <property type="term" value="C:large ribosomal subunit"/>
    <property type="evidence" value="ECO:0007669"/>
    <property type="project" value="InterPro"/>
</dbReference>
<dbReference type="CDD" id="cd00403">
    <property type="entry name" value="Ribosomal_L1"/>
    <property type="match status" value="1"/>
</dbReference>
<evidence type="ECO:0000256" key="7">
    <source>
        <dbReference type="ARBA" id="ARBA00023274"/>
    </source>
</evidence>
<keyword evidence="2 9" id="KW-0678">Repressor</keyword>
<dbReference type="Gene3D" id="3.30.190.20">
    <property type="match status" value="1"/>
</dbReference>
<dbReference type="GO" id="GO:0003735">
    <property type="term" value="F:structural constituent of ribosome"/>
    <property type="evidence" value="ECO:0007669"/>
    <property type="project" value="InterPro"/>
</dbReference>
<evidence type="ECO:0000256" key="1">
    <source>
        <dbReference type="ARBA" id="ARBA00010531"/>
    </source>
</evidence>
<dbReference type="NCBIfam" id="TIGR01169">
    <property type="entry name" value="rplA_bact"/>
    <property type="match status" value="1"/>
</dbReference>
<keyword evidence="5 9" id="KW-0694">RNA-binding</keyword>
<evidence type="ECO:0000256" key="9">
    <source>
        <dbReference type="HAMAP-Rule" id="MF_01318"/>
    </source>
</evidence>
<keyword evidence="7 9" id="KW-0687">Ribonucleoprotein</keyword>
<evidence type="ECO:0000256" key="3">
    <source>
        <dbReference type="ARBA" id="ARBA00022730"/>
    </source>
</evidence>
<dbReference type="AlphaFoldDB" id="F7NIA3"/>
<dbReference type="PANTHER" id="PTHR36427">
    <property type="entry name" value="54S RIBOSOMAL PROTEIN L1, MITOCHONDRIAL"/>
    <property type="match status" value="1"/>
</dbReference>
<reference evidence="11 12" key="1">
    <citation type="journal article" date="2011" name="EMBO J.">
        <title>Structural diversity of bacterial flagellar motors.</title>
        <authorList>
            <person name="Chen S."/>
            <person name="Beeby M."/>
            <person name="Murphy G.E."/>
            <person name="Leadbetter J.R."/>
            <person name="Hendrixson D.R."/>
            <person name="Briegel A."/>
            <person name="Li Z."/>
            <person name="Shi J."/>
            <person name="Tocheva E.I."/>
            <person name="Muller A."/>
            <person name="Dobro M.J."/>
            <person name="Jensen G.J."/>
        </authorList>
    </citation>
    <scope>NUCLEOTIDE SEQUENCE [LARGE SCALE GENOMIC DNA]</scope>
    <source>
        <strain evidence="11 12">DSM 6540</strain>
    </source>
</reference>
<evidence type="ECO:0000313" key="12">
    <source>
        <dbReference type="Proteomes" id="UP000003240"/>
    </source>
</evidence>
<gene>
    <name evidence="9 11" type="primary">rplA</name>
    <name evidence="11" type="ORF">ALO_09007</name>
</gene>
<dbReference type="RefSeq" id="WP_004094873.1">
    <property type="nucleotide sequence ID" value="NZ_AFGF01000071.1"/>
</dbReference>
<dbReference type="InterPro" id="IPR005878">
    <property type="entry name" value="Ribosom_uL1_bac-type"/>
</dbReference>
<evidence type="ECO:0000256" key="2">
    <source>
        <dbReference type="ARBA" id="ARBA00022491"/>
    </source>
</evidence>
<evidence type="ECO:0000256" key="10">
    <source>
        <dbReference type="RuleBase" id="RU000659"/>
    </source>
</evidence>
<evidence type="ECO:0000256" key="8">
    <source>
        <dbReference type="ARBA" id="ARBA00035241"/>
    </source>
</evidence>
<dbReference type="GO" id="GO:0006417">
    <property type="term" value="P:regulation of translation"/>
    <property type="evidence" value="ECO:0007669"/>
    <property type="project" value="UniProtKB-KW"/>
</dbReference>
<evidence type="ECO:0000313" key="11">
    <source>
        <dbReference type="EMBL" id="EGO64233.1"/>
    </source>
</evidence>
<keyword evidence="4 9" id="KW-0810">Translation regulation</keyword>
<dbReference type="GO" id="GO:0000049">
    <property type="term" value="F:tRNA binding"/>
    <property type="evidence" value="ECO:0007669"/>
    <property type="project" value="UniProtKB-KW"/>
</dbReference>
<dbReference type="PIRSF" id="PIRSF002155">
    <property type="entry name" value="Ribosomal_L1"/>
    <property type="match status" value="1"/>
</dbReference>
<dbReference type="HAMAP" id="MF_01318_B">
    <property type="entry name" value="Ribosomal_uL1_B"/>
    <property type="match status" value="1"/>
</dbReference>
<dbReference type="GO" id="GO:0019843">
    <property type="term" value="F:rRNA binding"/>
    <property type="evidence" value="ECO:0007669"/>
    <property type="project" value="UniProtKB-UniRule"/>
</dbReference>
<dbReference type="InterPro" id="IPR028364">
    <property type="entry name" value="Ribosomal_uL1/biogenesis"/>
</dbReference>
<dbReference type="InterPro" id="IPR016095">
    <property type="entry name" value="Ribosomal_uL1_3-a/b-sand"/>
</dbReference>
<dbReference type="InterPro" id="IPR023673">
    <property type="entry name" value="Ribosomal_uL1_CS"/>
</dbReference>
<keyword evidence="3 9" id="KW-0699">rRNA-binding</keyword>